<dbReference type="EMBL" id="KZ819338">
    <property type="protein sequence ID" value="PWN18084.1"/>
    <property type="molecule type" value="Genomic_DNA"/>
</dbReference>
<comment type="subcellular location">
    <subcellularLocation>
        <location evidence="1">Membrane</location>
        <topology evidence="1">Multi-pass membrane protein</topology>
    </subcellularLocation>
</comment>
<evidence type="ECO:0000259" key="10">
    <source>
        <dbReference type="SMART" id="SM01320"/>
    </source>
</evidence>
<evidence type="ECO:0000256" key="2">
    <source>
        <dbReference type="ARBA" id="ARBA00010642"/>
    </source>
</evidence>
<evidence type="ECO:0000256" key="5">
    <source>
        <dbReference type="ARBA" id="ARBA00022989"/>
    </source>
</evidence>
<protein>
    <submittedName>
        <fullName evidence="11">TRP-domain-containing protein</fullName>
    </submittedName>
</protein>
<dbReference type="InterPro" id="IPR010308">
    <property type="entry name" value="TRP_C"/>
</dbReference>
<feature type="domain" description="ML-like" evidence="10">
    <location>
        <begin position="40"/>
        <end position="167"/>
    </location>
</feature>
<dbReference type="Proteomes" id="UP000245942">
    <property type="component" value="Unassembled WGS sequence"/>
</dbReference>
<keyword evidence="6 8" id="KW-0472">Membrane</keyword>
<dbReference type="SMART" id="SM01320">
    <property type="entry name" value="TRP_N"/>
    <property type="match status" value="1"/>
</dbReference>
<keyword evidence="3 8" id="KW-0812">Transmembrane</keyword>
<keyword evidence="5 8" id="KW-1133">Transmembrane helix</keyword>
<feature type="transmembrane region" description="Helical" evidence="8">
    <location>
        <begin position="543"/>
        <end position="563"/>
    </location>
</feature>
<accession>A0A316TZJ8</accession>
<feature type="transmembrane region" description="Helical" evidence="8">
    <location>
        <begin position="446"/>
        <end position="471"/>
    </location>
</feature>
<dbReference type="GO" id="GO:0016020">
    <property type="term" value="C:membrane"/>
    <property type="evidence" value="ECO:0007669"/>
    <property type="project" value="UniProtKB-SubCell"/>
</dbReference>
<feature type="transmembrane region" description="Helical" evidence="8">
    <location>
        <begin position="401"/>
        <end position="425"/>
    </location>
</feature>
<evidence type="ECO:0000313" key="12">
    <source>
        <dbReference type="Proteomes" id="UP000245942"/>
    </source>
</evidence>
<evidence type="ECO:0000256" key="4">
    <source>
        <dbReference type="ARBA" id="ARBA00022729"/>
    </source>
</evidence>
<feature type="transmembrane region" description="Helical" evidence="8">
    <location>
        <begin position="483"/>
        <end position="504"/>
    </location>
</feature>
<name>A0A316TZJ8_9BASI</name>
<dbReference type="OrthoDB" id="2115177at2759"/>
<dbReference type="PANTHER" id="PTHR31145">
    <property type="entry name" value="INTEGRAL MEMBRANE PROTEIN (AFU_ORTHOLOGUE AFUA_7G01610)"/>
    <property type="match status" value="1"/>
</dbReference>
<feature type="compositionally biased region" description="Basic and acidic residues" evidence="7">
    <location>
        <begin position="741"/>
        <end position="751"/>
    </location>
</feature>
<dbReference type="STRING" id="1684307.A0A316TZJ8"/>
<feature type="transmembrane region" description="Helical" evidence="8">
    <location>
        <begin position="630"/>
        <end position="654"/>
    </location>
</feature>
<organism evidence="11 12">
    <name type="scientific">Pseudomicrostroma glucosiphilum</name>
    <dbReference type="NCBI Taxonomy" id="1684307"/>
    <lineage>
        <taxon>Eukaryota</taxon>
        <taxon>Fungi</taxon>
        <taxon>Dikarya</taxon>
        <taxon>Basidiomycota</taxon>
        <taxon>Ustilaginomycotina</taxon>
        <taxon>Exobasidiomycetes</taxon>
        <taxon>Microstromatales</taxon>
        <taxon>Microstromatales incertae sedis</taxon>
        <taxon>Pseudomicrostroma</taxon>
    </lineage>
</organism>
<dbReference type="InterPro" id="IPR040241">
    <property type="entry name" value="TRP_Flc/Pkd2-like"/>
</dbReference>
<dbReference type="Pfam" id="PF06011">
    <property type="entry name" value="TRP"/>
    <property type="match status" value="1"/>
</dbReference>
<feature type="signal peptide" evidence="9">
    <location>
        <begin position="1"/>
        <end position="32"/>
    </location>
</feature>
<evidence type="ECO:0000256" key="6">
    <source>
        <dbReference type="ARBA" id="ARBA00023136"/>
    </source>
</evidence>
<evidence type="ECO:0000256" key="3">
    <source>
        <dbReference type="ARBA" id="ARBA00022692"/>
    </source>
</evidence>
<dbReference type="Pfam" id="PF14558">
    <property type="entry name" value="TRP_N"/>
    <property type="match status" value="1"/>
</dbReference>
<dbReference type="GeneID" id="37015370"/>
<feature type="region of interest" description="Disordered" evidence="7">
    <location>
        <begin position="667"/>
        <end position="751"/>
    </location>
</feature>
<feature type="chain" id="PRO_5016466319" evidence="9">
    <location>
        <begin position="33"/>
        <end position="751"/>
    </location>
</feature>
<feature type="transmembrane region" description="Helical" evidence="8">
    <location>
        <begin position="569"/>
        <end position="589"/>
    </location>
</feature>
<comment type="similarity">
    <text evidence="2">Belongs to the transient receptor potential (TRP) ion channel family.</text>
</comment>
<dbReference type="GO" id="GO:0009272">
    <property type="term" value="P:fungal-type cell wall biogenesis"/>
    <property type="evidence" value="ECO:0007669"/>
    <property type="project" value="TreeGrafter"/>
</dbReference>
<evidence type="ECO:0000256" key="1">
    <source>
        <dbReference type="ARBA" id="ARBA00004141"/>
    </source>
</evidence>
<evidence type="ECO:0000256" key="7">
    <source>
        <dbReference type="SAM" id="MobiDB-lite"/>
    </source>
</evidence>
<reference evidence="11 12" key="1">
    <citation type="journal article" date="2018" name="Mol. Biol. Evol.">
        <title>Broad Genomic Sampling Reveals a Smut Pathogenic Ancestry of the Fungal Clade Ustilaginomycotina.</title>
        <authorList>
            <person name="Kijpornyongpan T."/>
            <person name="Mondo S.J."/>
            <person name="Barry K."/>
            <person name="Sandor L."/>
            <person name="Lee J."/>
            <person name="Lipzen A."/>
            <person name="Pangilinan J."/>
            <person name="LaButti K."/>
            <person name="Hainaut M."/>
            <person name="Henrissat B."/>
            <person name="Grigoriev I.V."/>
            <person name="Spatafora J.W."/>
            <person name="Aime M.C."/>
        </authorList>
    </citation>
    <scope>NUCLEOTIDE SEQUENCE [LARGE SCALE GENOMIC DNA]</scope>
    <source>
        <strain evidence="11 12">MCA 4718</strain>
    </source>
</reference>
<evidence type="ECO:0000256" key="8">
    <source>
        <dbReference type="SAM" id="Phobius"/>
    </source>
</evidence>
<evidence type="ECO:0000313" key="11">
    <source>
        <dbReference type="EMBL" id="PWN18084.1"/>
    </source>
</evidence>
<feature type="compositionally biased region" description="Basic and acidic residues" evidence="7">
    <location>
        <begin position="675"/>
        <end position="688"/>
    </location>
</feature>
<dbReference type="PANTHER" id="PTHR31145:SF2">
    <property type="entry name" value="FLAVIN CARRIER PROTEIN 2"/>
    <property type="match status" value="1"/>
</dbReference>
<evidence type="ECO:0000256" key="9">
    <source>
        <dbReference type="SAM" id="SignalP"/>
    </source>
</evidence>
<sequence length="751" mass="80630">MRFFSSRQRQPLSLALLTLLGLFTFSLPEVRAEDALNRTRMLYTSSASYCSAPQVLLVNTVNLTLFPDNSTLEIALSAGSVESDVNVTIGVDVIAYSKSLLSFSLDLCSVAGGGGEYPLPASILSGVPDIAYAVPDLEAVATLTLTSSTGEEVGCIQITLSNGNTMEQEPAKWALVGLSFLALISSLLHSIIAQSVGAAQWRVVDVFMTIQHVAITALVSVSFPQAFVSFAENFAWSIGIVKLGGLQSSLTSTRVATGGSDTAVLGSALTAQLGRDTSVWLDSQASSSGSTLDFINSLAMNLVGASADFTPVDQSELSVLTANTSHFQAVSPYPGMGYWKRAAALYAPNTGPGGYTVTQTTTGTLPLISNNSDTAVGGLVVLTGRAGVPSNNAFMTFLVSMWIFIGIILAAIGVTLLLVALFRLLTKNSENTTAHWSRRVTRPSEVGYLVAAFMGRALLVIFPVFCIFAFYQWRNGDSWVPDFLAAIFMVFLLVAIAVFFVPLFKNARRTSSKSLYYESTPPVLANRATKRWGHMSHPYRPRFFWFALAFLFMGLARACFIGFAQGHGFAQSVGLLVLEVLFFLVLCVFRVGRDKKSDAVFIVLAIFRIASWAVCVALTTRAGLTYIPRVIVGFVMVVVTGLPVIYVFIFLVVMDLISPFRQRREDLEPQGNMQEKARGSSEGERTYETEGGGQSTFPETTPHSESSASGETSMDPSPPQASVAPTAFSTAVNAGGSEAAPRAEERRSEVA</sequence>
<dbReference type="AlphaFoldDB" id="A0A316TZJ8"/>
<feature type="compositionally biased region" description="Polar residues" evidence="7">
    <location>
        <begin position="695"/>
        <end position="715"/>
    </location>
</feature>
<proteinExistence type="inferred from homology"/>
<dbReference type="GO" id="GO:0055085">
    <property type="term" value="P:transmembrane transport"/>
    <property type="evidence" value="ECO:0007669"/>
    <property type="project" value="TreeGrafter"/>
</dbReference>
<keyword evidence="4 9" id="KW-0732">Signal</keyword>
<dbReference type="RefSeq" id="XP_025345244.1">
    <property type="nucleotide sequence ID" value="XM_025493636.1"/>
</dbReference>
<dbReference type="InterPro" id="IPR032800">
    <property type="entry name" value="TRP_N"/>
</dbReference>
<keyword evidence="12" id="KW-1185">Reference proteome</keyword>
<gene>
    <name evidence="11" type="ORF">BCV69DRAFT_288592</name>
</gene>
<feature type="transmembrane region" description="Helical" evidence="8">
    <location>
        <begin position="601"/>
        <end position="624"/>
    </location>
</feature>